<evidence type="ECO:0000313" key="3">
    <source>
        <dbReference type="Proteomes" id="UP000315439"/>
    </source>
</evidence>
<comment type="caution">
    <text evidence="2">The sequence shown here is derived from an EMBL/GenBank/DDBJ whole genome shotgun (WGS) entry which is preliminary data.</text>
</comment>
<keyword evidence="3" id="KW-1185">Reference proteome</keyword>
<name>A0A545UCH0_9GAMM</name>
<dbReference type="RefSeq" id="WP_142932198.1">
    <property type="nucleotide sequence ID" value="NZ_ML660165.1"/>
</dbReference>
<dbReference type="EMBL" id="VIKS01000009">
    <property type="protein sequence ID" value="TQV87171.1"/>
    <property type="molecule type" value="Genomic_DNA"/>
</dbReference>
<feature type="signal peptide" evidence="1">
    <location>
        <begin position="1"/>
        <end position="24"/>
    </location>
</feature>
<evidence type="ECO:0000313" key="2">
    <source>
        <dbReference type="EMBL" id="TQV87171.1"/>
    </source>
</evidence>
<protein>
    <submittedName>
        <fullName evidence="2">Uncharacterized protein</fullName>
    </submittedName>
</protein>
<dbReference type="Proteomes" id="UP000315439">
    <property type="component" value="Unassembled WGS sequence"/>
</dbReference>
<evidence type="ECO:0000256" key="1">
    <source>
        <dbReference type="SAM" id="SignalP"/>
    </source>
</evidence>
<keyword evidence="1" id="KW-0732">Signal</keyword>
<accession>A0A545UCH0</accession>
<gene>
    <name evidence="2" type="ORF">FLL46_15315</name>
</gene>
<feature type="chain" id="PRO_5021881592" evidence="1">
    <location>
        <begin position="25"/>
        <end position="377"/>
    </location>
</feature>
<reference evidence="2 3" key="1">
    <citation type="submission" date="2019-07" db="EMBL/GenBank/DDBJ databases">
        <title>Draft genome for Aliikangiella sp. M105.</title>
        <authorList>
            <person name="Wang G."/>
        </authorList>
    </citation>
    <scope>NUCLEOTIDE SEQUENCE [LARGE SCALE GENOMIC DNA]</scope>
    <source>
        <strain evidence="2 3">M105</strain>
    </source>
</reference>
<sequence>MIKKKLMRSLLAVCAIGSAQFSWAEDLTGKYFVNAAAHTTELNGQIHNYLSLGYYHFTSPTELTYTYYAFVPSNNRNGLQTSYKHPNMTMDYNTHLSGQCKPKQEIWHGPKGNLNIPYISDKRGDIRIPQYDEKRVYPGQSYNYDGNNLTVTIGNVKYSWTLKDSYRGRWGIDGTVTNATTGGKQIGEHFYKKTVAHGYLSEDITAAPTLNWQNHLVQGHQGNSASGYSGAKISNLDDDYATEWLNYTATEAKFHPRVFQNSDSTLVPAQPNVFGYTYFQQNQDYYIQTSYVLNHEPSLPTLVYENEGHIYWDRVRNTIPSTLRDCWDWADTQVTQGHASMLLGAWDGSKVTNWVRIEAARSGDYPYLAISYLDANP</sequence>
<proteinExistence type="predicted"/>
<dbReference type="OrthoDB" id="7107521at2"/>
<dbReference type="AlphaFoldDB" id="A0A545UCH0"/>
<organism evidence="2 3">
    <name type="scientific">Aliikangiella coralliicola</name>
    <dbReference type="NCBI Taxonomy" id="2592383"/>
    <lineage>
        <taxon>Bacteria</taxon>
        <taxon>Pseudomonadati</taxon>
        <taxon>Pseudomonadota</taxon>
        <taxon>Gammaproteobacteria</taxon>
        <taxon>Oceanospirillales</taxon>
        <taxon>Pleioneaceae</taxon>
        <taxon>Aliikangiella</taxon>
    </lineage>
</organism>